<keyword evidence="1" id="KW-1133">Transmembrane helix</keyword>
<reference evidence="2" key="1">
    <citation type="submission" date="2021-05" db="UniProtKB">
        <authorList>
            <consortium name="EnsemblPlants"/>
        </authorList>
    </citation>
    <scope>IDENTIFICATION</scope>
    <source>
        <strain evidence="2">subsp. malaccensis</strain>
    </source>
</reference>
<evidence type="ECO:0000256" key="1">
    <source>
        <dbReference type="SAM" id="Phobius"/>
    </source>
</evidence>
<dbReference type="SUPFAM" id="SSF53850">
    <property type="entry name" value="Periplasmic binding protein-like II"/>
    <property type="match status" value="1"/>
</dbReference>
<keyword evidence="3" id="KW-1185">Reference proteome</keyword>
<protein>
    <recommendedName>
        <fullName evidence="4">Glutamate receptor</fullName>
    </recommendedName>
</protein>
<evidence type="ECO:0000313" key="3">
    <source>
        <dbReference type="Proteomes" id="UP000012960"/>
    </source>
</evidence>
<dbReference type="Gramene" id="Ma03_t04820.1">
    <property type="protein sequence ID" value="Ma03_p04820.1"/>
    <property type="gene ID" value="Ma03_g04820"/>
</dbReference>
<name>A0A804I8I2_MUSAM</name>
<dbReference type="InParanoid" id="A0A804I8I2"/>
<proteinExistence type="predicted"/>
<dbReference type="PANTHER" id="PTHR18966">
    <property type="entry name" value="IONOTROPIC GLUTAMATE RECEPTOR"/>
    <property type="match status" value="1"/>
</dbReference>
<dbReference type="InterPro" id="IPR015683">
    <property type="entry name" value="Ionotropic_Glu_rcpt"/>
</dbReference>
<organism evidence="2 3">
    <name type="scientific">Musa acuminata subsp. malaccensis</name>
    <name type="common">Wild banana</name>
    <name type="synonym">Musa malaccensis</name>
    <dbReference type="NCBI Taxonomy" id="214687"/>
    <lineage>
        <taxon>Eukaryota</taxon>
        <taxon>Viridiplantae</taxon>
        <taxon>Streptophyta</taxon>
        <taxon>Embryophyta</taxon>
        <taxon>Tracheophyta</taxon>
        <taxon>Spermatophyta</taxon>
        <taxon>Magnoliopsida</taxon>
        <taxon>Liliopsida</taxon>
        <taxon>Zingiberales</taxon>
        <taxon>Musaceae</taxon>
        <taxon>Musa</taxon>
    </lineage>
</organism>
<evidence type="ECO:0008006" key="4">
    <source>
        <dbReference type="Google" id="ProtNLM"/>
    </source>
</evidence>
<feature type="transmembrane region" description="Helical" evidence="1">
    <location>
        <begin position="12"/>
        <end position="29"/>
    </location>
</feature>
<keyword evidence="1" id="KW-0812">Transmembrane</keyword>
<dbReference type="Proteomes" id="UP000012960">
    <property type="component" value="Unplaced"/>
</dbReference>
<keyword evidence="1" id="KW-0472">Membrane</keyword>
<accession>A0A804I8I2</accession>
<dbReference type="Gene3D" id="3.40.190.10">
    <property type="entry name" value="Periplasmic binding protein-like II"/>
    <property type="match status" value="1"/>
</dbReference>
<sequence length="268" mass="29933">MLRLELMERSLHLPFLASSFVFFCCFSFFAGRYDFGVLVSAQNSTVPVDVGVILYLRSFPGKMSRTSISMAIEDFYAVHRNYTTRVVLQVKDSENEAIGAAAAAVAMLKDVQTDGFGFVFPRGSPLVSDISRAILNITEGERMTEIEKAWFGDPTSCPNQSNNLASSSLAFRSFGGLFLITGVVSVLALLIFLARFIYTEWDELQAAAGRQSSLWKKMVVLLKYYHDVNEPLPCPTLKRDDFAAIDIGEMNQHTQPGVVQRCLIWWVP</sequence>
<feature type="transmembrane region" description="Helical" evidence="1">
    <location>
        <begin position="177"/>
        <end position="198"/>
    </location>
</feature>
<dbReference type="EnsemblPlants" id="Ma03_t04820.1">
    <property type="protein sequence ID" value="Ma03_p04820.1"/>
    <property type="gene ID" value="Ma03_g04820"/>
</dbReference>
<evidence type="ECO:0000313" key="2">
    <source>
        <dbReference type="EnsemblPlants" id="Ma03_p04820.1"/>
    </source>
</evidence>
<dbReference type="AlphaFoldDB" id="A0A804I8I2"/>